<dbReference type="AlphaFoldDB" id="A0A1B1NQ84"/>
<dbReference type="GeneID" id="96871110"/>
<organism evidence="2 3">
    <name type="scientific">Vibrio scophthalmi</name>
    <dbReference type="NCBI Taxonomy" id="45658"/>
    <lineage>
        <taxon>Bacteria</taxon>
        <taxon>Pseudomonadati</taxon>
        <taxon>Pseudomonadota</taxon>
        <taxon>Gammaproteobacteria</taxon>
        <taxon>Vibrionales</taxon>
        <taxon>Vibrionaceae</taxon>
        <taxon>Vibrio</taxon>
    </lineage>
</organism>
<keyword evidence="3" id="KW-1185">Reference proteome</keyword>
<sequence>MNSSLLVGMVRHKRREPIQHELNYPMFMPCLDLDELDSVFTKVWGIGQRWWHWARFRRADYLGEGDLKQAVFDKVEELTGERLQGKVEAVIHLRYLGIYFSPVNFYYVYDRQGEWRYLLAEVSNTPWNERHYYAIPATESGCFEHQKAFHVSPFNPIEQTYRWRIKPLDRSLNVHLECHRESKEFEATMVMKKTPLRSNNLIRHLIATPVMAVKVVVGIYWHAFKLWIKGAPIYTHTKLTAANKSMPKHQKYDSTNSCPNNSNDKQGA</sequence>
<dbReference type="STRING" id="45658.VSVS12_02076"/>
<dbReference type="Pfam" id="PF07103">
    <property type="entry name" value="DUF1365"/>
    <property type="match status" value="1"/>
</dbReference>
<dbReference type="PATRIC" id="fig|45658.6.peg.2039"/>
<name>A0A1B1NQ84_9VIBR</name>
<gene>
    <name evidence="2" type="ORF">VSVS05_00893</name>
</gene>
<dbReference type="EMBL" id="CP016414">
    <property type="protein sequence ID" value="ANU36024.1"/>
    <property type="molecule type" value="Genomic_DNA"/>
</dbReference>
<protein>
    <submittedName>
        <fullName evidence="2">Uncharacterized protein</fullName>
    </submittedName>
</protein>
<accession>A0A1B1NQ84</accession>
<evidence type="ECO:0000313" key="3">
    <source>
        <dbReference type="Proteomes" id="UP000092528"/>
    </source>
</evidence>
<dbReference type="RefSeq" id="WP_065430587.1">
    <property type="nucleotide sequence ID" value="NZ_CP016307.1"/>
</dbReference>
<reference evidence="2 3" key="1">
    <citation type="submission" date="2016-07" db="EMBL/GenBank/DDBJ databases">
        <title>Genome sequencing of Vibrio scophthalmi strain VS-05, an isolated from Paralichthys olivaceus.</title>
        <authorList>
            <person name="Han H.-J."/>
        </authorList>
    </citation>
    <scope>NUCLEOTIDE SEQUENCE [LARGE SCALE GENOMIC DNA]</scope>
    <source>
        <strain evidence="2 3">VS-05</strain>
    </source>
</reference>
<evidence type="ECO:0000313" key="2">
    <source>
        <dbReference type="EMBL" id="ANU36024.1"/>
    </source>
</evidence>
<proteinExistence type="predicted"/>
<dbReference type="Proteomes" id="UP000092528">
    <property type="component" value="Chromosome 1"/>
</dbReference>
<dbReference type="PANTHER" id="PTHR33973">
    <property type="entry name" value="OS07G0153300 PROTEIN"/>
    <property type="match status" value="1"/>
</dbReference>
<feature type="compositionally biased region" description="Polar residues" evidence="1">
    <location>
        <begin position="253"/>
        <end position="268"/>
    </location>
</feature>
<evidence type="ECO:0000256" key="1">
    <source>
        <dbReference type="SAM" id="MobiDB-lite"/>
    </source>
</evidence>
<dbReference type="PANTHER" id="PTHR33973:SF4">
    <property type="entry name" value="OS07G0153300 PROTEIN"/>
    <property type="match status" value="1"/>
</dbReference>
<dbReference type="KEGG" id="vsc:VSVS12_02076"/>
<dbReference type="InterPro" id="IPR010775">
    <property type="entry name" value="DUF1365"/>
</dbReference>
<feature type="region of interest" description="Disordered" evidence="1">
    <location>
        <begin position="244"/>
        <end position="268"/>
    </location>
</feature>